<feature type="coiled-coil region" evidence="1">
    <location>
        <begin position="6"/>
        <end position="61"/>
    </location>
</feature>
<evidence type="ECO:0000256" key="1">
    <source>
        <dbReference type="SAM" id="Coils"/>
    </source>
</evidence>
<organism evidence="2">
    <name type="scientific">Gallus gallus</name>
    <name type="common">Chicken</name>
    <dbReference type="NCBI Taxonomy" id="9031"/>
    <lineage>
        <taxon>Eukaryota</taxon>
        <taxon>Metazoa</taxon>
        <taxon>Chordata</taxon>
        <taxon>Craniata</taxon>
        <taxon>Vertebrata</taxon>
        <taxon>Euteleostomi</taxon>
        <taxon>Archelosauria</taxon>
        <taxon>Archosauria</taxon>
        <taxon>Dinosauria</taxon>
        <taxon>Saurischia</taxon>
        <taxon>Theropoda</taxon>
        <taxon>Coelurosauria</taxon>
        <taxon>Aves</taxon>
        <taxon>Neognathae</taxon>
        <taxon>Galloanserae</taxon>
        <taxon>Galliformes</taxon>
        <taxon>Phasianidae</taxon>
        <taxon>Phasianinae</taxon>
        <taxon>Gallus</taxon>
    </lineage>
</organism>
<dbReference type="PIR" id="PS0349">
    <property type="entry name" value="PS0349"/>
</dbReference>
<dbReference type="AlphaFoldDB" id="Q7LZL0"/>
<proteinExistence type="predicted"/>
<feature type="non-terminal residue" evidence="2">
    <location>
        <position position="94"/>
    </location>
</feature>
<feature type="non-terminal residue" evidence="2">
    <location>
        <position position="1"/>
    </location>
</feature>
<name>Q7LZL0_CHICK</name>
<sequence>EVTERAEDEEEINAELTAKLEQQVDDLEGSLEQEKELQARIEELEEEIEAERTSRAKMEIDDLASNIESDEQNQRMINDLNTQRARLQTETGEY</sequence>
<reference evidence="2" key="1">
    <citation type="submission" date="1992-06" db="PIR data bank">
        <title>Structural analysis of the chicken myosin heavy chain (comparison M. pectralis superficialis with M. pectralis profundus).</title>
        <authorList>
            <person name="Matsuzono K."/>
            <person name="Nagata S."/>
            <person name="Ichikawa M."/>
            <person name="Matsuda G."/>
        </authorList>
    </citation>
    <scope>PROTEIN SEQUENCE</scope>
</reference>
<accession>Q7LZL0</accession>
<keyword evidence="1" id="KW-0175">Coiled coil</keyword>
<evidence type="ECO:0000313" key="2">
    <source>
        <dbReference type="PIR" id="PS0349"/>
    </source>
</evidence>
<protein>
    <submittedName>
        <fullName evidence="2">Myosin heavy chain, pectoralis profundus</fullName>
    </submittedName>
</protein>